<accession>A0A853DCI2</accession>
<dbReference type="RefSeq" id="WP_179479109.1">
    <property type="nucleotide sequence ID" value="NZ_JACCFW010000001.1"/>
</dbReference>
<reference evidence="2 3" key="1">
    <citation type="submission" date="2020-07" db="EMBL/GenBank/DDBJ databases">
        <title>Sequencing the genomes of 1000 actinobacteria strains.</title>
        <authorList>
            <person name="Klenk H.-P."/>
        </authorList>
    </citation>
    <scope>NUCLEOTIDE SEQUENCE [LARGE SCALE GENOMIC DNA]</scope>
    <source>
        <strain evidence="2 3">DSM 29531</strain>
    </source>
</reference>
<evidence type="ECO:0000256" key="1">
    <source>
        <dbReference type="SAM" id="Phobius"/>
    </source>
</evidence>
<feature type="transmembrane region" description="Helical" evidence="1">
    <location>
        <begin position="195"/>
        <end position="215"/>
    </location>
</feature>
<proteinExistence type="predicted"/>
<dbReference type="Proteomes" id="UP000571817">
    <property type="component" value="Unassembled WGS sequence"/>
</dbReference>
<keyword evidence="3" id="KW-1185">Reference proteome</keyword>
<feature type="transmembrane region" description="Helical" evidence="1">
    <location>
        <begin position="165"/>
        <end position="188"/>
    </location>
</feature>
<keyword evidence="1" id="KW-0812">Transmembrane</keyword>
<dbReference type="EMBL" id="JACCFW010000001">
    <property type="protein sequence ID" value="NYJ73703.1"/>
    <property type="molecule type" value="Genomic_DNA"/>
</dbReference>
<protein>
    <submittedName>
        <fullName evidence="2">Uncharacterized protein</fullName>
    </submittedName>
</protein>
<keyword evidence="1" id="KW-1133">Transmembrane helix</keyword>
<comment type="caution">
    <text evidence="2">The sequence shown here is derived from an EMBL/GenBank/DDBJ whole genome shotgun (WGS) entry which is preliminary data.</text>
</comment>
<feature type="transmembrane region" description="Helical" evidence="1">
    <location>
        <begin position="47"/>
        <end position="66"/>
    </location>
</feature>
<gene>
    <name evidence="2" type="ORF">HNR15_000666</name>
</gene>
<keyword evidence="1" id="KW-0472">Membrane</keyword>
<evidence type="ECO:0000313" key="2">
    <source>
        <dbReference type="EMBL" id="NYJ73703.1"/>
    </source>
</evidence>
<organism evidence="2 3">
    <name type="scientific">Allobranchiibius huperziae</name>
    <dbReference type="NCBI Taxonomy" id="1874116"/>
    <lineage>
        <taxon>Bacteria</taxon>
        <taxon>Bacillati</taxon>
        <taxon>Actinomycetota</taxon>
        <taxon>Actinomycetes</taxon>
        <taxon>Micrococcales</taxon>
        <taxon>Dermacoccaceae</taxon>
        <taxon>Allobranchiibius</taxon>
    </lineage>
</organism>
<evidence type="ECO:0000313" key="3">
    <source>
        <dbReference type="Proteomes" id="UP000571817"/>
    </source>
</evidence>
<name>A0A853DCI2_9MICO</name>
<sequence length="269" mass="28447">MTTVETSRVTAPRLPARLPAPDDRAVPFTRLVHVELRKTLDTRAGRWLLIGITAVTAIVVGIVIFTGSADAHKDLSDFLTATVIPQSILLPLLGIITVTSEWTQRTGLVTFALEPDRTRVGRSKLASAALLGLLVLATAVLLAVVATGLCEVLRGGHPTWSLDALTIGGVVLAQLLAVVQGVAFGLVLQNTPAAIVSYLVLPQAWTIVGDLVHGLHGVQPWLDLNSATSPLVDASMTAENWAQLGVAGLVWVVLPLIAGVVRLRRSDVK</sequence>
<dbReference type="AlphaFoldDB" id="A0A853DCI2"/>
<feature type="transmembrane region" description="Helical" evidence="1">
    <location>
        <begin position="241"/>
        <end position="261"/>
    </location>
</feature>
<feature type="transmembrane region" description="Helical" evidence="1">
    <location>
        <begin position="125"/>
        <end position="145"/>
    </location>
</feature>
<feature type="transmembrane region" description="Helical" evidence="1">
    <location>
        <begin position="78"/>
        <end position="98"/>
    </location>
</feature>